<dbReference type="EMBL" id="CADEPI010000103">
    <property type="protein sequence ID" value="CAB3374756.1"/>
    <property type="molecule type" value="Genomic_DNA"/>
</dbReference>
<organism evidence="1 2">
    <name type="scientific">Cloeon dipterum</name>
    <dbReference type="NCBI Taxonomy" id="197152"/>
    <lineage>
        <taxon>Eukaryota</taxon>
        <taxon>Metazoa</taxon>
        <taxon>Ecdysozoa</taxon>
        <taxon>Arthropoda</taxon>
        <taxon>Hexapoda</taxon>
        <taxon>Insecta</taxon>
        <taxon>Pterygota</taxon>
        <taxon>Palaeoptera</taxon>
        <taxon>Ephemeroptera</taxon>
        <taxon>Pisciforma</taxon>
        <taxon>Baetidae</taxon>
        <taxon>Cloeon</taxon>
    </lineage>
</organism>
<gene>
    <name evidence="1" type="ORF">CLODIP_2_CD04831</name>
</gene>
<dbReference type="InterPro" id="IPR032675">
    <property type="entry name" value="LRR_dom_sf"/>
</dbReference>
<dbReference type="SUPFAM" id="SSF52047">
    <property type="entry name" value="RNI-like"/>
    <property type="match status" value="1"/>
</dbReference>
<proteinExistence type="predicted"/>
<evidence type="ECO:0000313" key="2">
    <source>
        <dbReference type="Proteomes" id="UP000494165"/>
    </source>
</evidence>
<evidence type="ECO:0000313" key="1">
    <source>
        <dbReference type="EMBL" id="CAB3374756.1"/>
    </source>
</evidence>
<dbReference type="AlphaFoldDB" id="A0A8S1CTH9"/>
<dbReference type="Proteomes" id="UP000494165">
    <property type="component" value="Unassembled WGS sequence"/>
</dbReference>
<name>A0A8S1CTH9_9INSE</name>
<dbReference type="Gene3D" id="3.80.10.10">
    <property type="entry name" value="Ribonuclease Inhibitor"/>
    <property type="match status" value="1"/>
</dbReference>
<evidence type="ECO:0008006" key="3">
    <source>
        <dbReference type="Google" id="ProtNLM"/>
    </source>
</evidence>
<comment type="caution">
    <text evidence="1">The sequence shown here is derived from an EMBL/GenBank/DDBJ whole genome shotgun (WGS) entry which is preliminary data.</text>
</comment>
<sequence length="627" mass="72159">MDDLDWCELATHFRQRHKAEFRIRWIALKYGASLAPDFEAHKIVDLPFDVILKVVGHLMTKHCTSLDRSVDEMEILMVPAFQLWLANMPKVIDLTAFMSFSPRSHKYHYFKQALVEISKNAPQVEELLWEVRKPTRHFDNTFVDSEILDLLGKLTQLKTLNIRETFKFRLIDLISLGNQLPRLQSLSIVLEDEISVEAYNQDPIGQELKKNLPNLKVLIFEARNEPEECYFYHVLMLNLPNIHIIDVADESNLIYRNQLEAMTQDIVRPNDSKTRNMRNFKVDANSTSPDLNNGYRLICPLVHHLEVVKMGQSEPERDLLSSLFVPFDHIISLHLVFLPPFAVRFYLKNYGKALQTLSIVNLAPFPFSPYEILTFCPRLEKLVLRGELLVDAMRPTTRFTQLKELELNLYFFSMQPSEFPLAVILEAPNLEKLMLGEGSEFMDIGSVTALITEKKILQRLKSLIIYSNVPFFSIVDLHFVRDMIRFIKCAVDSLPALTKVIFDLDTYHCGYSLLAKSLREGRLTNEEIPGITQFFQDVQLQNIPENDINQFYDEELTRILDKSGNILSSYVAGWMTTWKASLPANSLLAGSHLSSMRDFLASRDGCLAFQCSILGAEIILHRSTGTY</sequence>
<reference evidence="1 2" key="1">
    <citation type="submission" date="2020-04" db="EMBL/GenBank/DDBJ databases">
        <authorList>
            <person name="Alioto T."/>
            <person name="Alioto T."/>
            <person name="Gomez Garrido J."/>
        </authorList>
    </citation>
    <scope>NUCLEOTIDE SEQUENCE [LARGE SCALE GENOMIC DNA]</scope>
</reference>
<accession>A0A8S1CTH9</accession>
<keyword evidence="2" id="KW-1185">Reference proteome</keyword>
<protein>
    <recommendedName>
        <fullName evidence="3">F-box domain-containing protein</fullName>
    </recommendedName>
</protein>